<dbReference type="EMBL" id="FNYY01000005">
    <property type="protein sequence ID" value="SEJ34086.1"/>
    <property type="molecule type" value="Genomic_DNA"/>
</dbReference>
<comment type="subcellular location">
    <subcellularLocation>
        <location evidence="1">Cell outer membrane</location>
    </subcellularLocation>
</comment>
<keyword evidence="6" id="KW-0472">Membrane</keyword>
<dbReference type="PANTHER" id="PTHR30026:SF22">
    <property type="entry name" value="OUTER MEMBRANE EFFLUX PROTEIN"/>
    <property type="match status" value="1"/>
</dbReference>
<evidence type="ECO:0000256" key="2">
    <source>
        <dbReference type="ARBA" id="ARBA00007613"/>
    </source>
</evidence>
<dbReference type="AlphaFoldDB" id="A0A975W9D0"/>
<feature type="signal peptide" evidence="8">
    <location>
        <begin position="1"/>
        <end position="24"/>
    </location>
</feature>
<dbReference type="InterPro" id="IPR051906">
    <property type="entry name" value="TolC-like"/>
</dbReference>
<organism evidence="9 10">
    <name type="scientific">Marinovum algicola</name>
    <dbReference type="NCBI Taxonomy" id="42444"/>
    <lineage>
        <taxon>Bacteria</taxon>
        <taxon>Pseudomonadati</taxon>
        <taxon>Pseudomonadota</taxon>
        <taxon>Alphaproteobacteria</taxon>
        <taxon>Rhodobacterales</taxon>
        <taxon>Roseobacteraceae</taxon>
        <taxon>Marinovum</taxon>
    </lineage>
</organism>
<dbReference type="InterPro" id="IPR003423">
    <property type="entry name" value="OMP_efflux"/>
</dbReference>
<evidence type="ECO:0000256" key="3">
    <source>
        <dbReference type="ARBA" id="ARBA00022448"/>
    </source>
</evidence>
<evidence type="ECO:0000256" key="1">
    <source>
        <dbReference type="ARBA" id="ARBA00004442"/>
    </source>
</evidence>
<evidence type="ECO:0000256" key="7">
    <source>
        <dbReference type="ARBA" id="ARBA00023237"/>
    </source>
</evidence>
<comment type="caution">
    <text evidence="9">The sequence shown here is derived from an EMBL/GenBank/DDBJ whole genome shotgun (WGS) entry which is preliminary data.</text>
</comment>
<name>A0A975W9D0_9RHOB</name>
<protein>
    <submittedName>
        <fullName evidence="9">Outer membrane protein</fullName>
    </submittedName>
</protein>
<reference evidence="9 10" key="1">
    <citation type="submission" date="2016-10" db="EMBL/GenBank/DDBJ databases">
        <authorList>
            <person name="Varghese N."/>
            <person name="Submissions S."/>
        </authorList>
    </citation>
    <scope>NUCLEOTIDE SEQUENCE [LARGE SCALE GENOMIC DNA]</scope>
    <source>
        <strain evidence="9 10">FF3</strain>
    </source>
</reference>
<proteinExistence type="inferred from homology"/>
<dbReference type="GO" id="GO:1990281">
    <property type="term" value="C:efflux pump complex"/>
    <property type="evidence" value="ECO:0007669"/>
    <property type="project" value="TreeGrafter"/>
</dbReference>
<evidence type="ECO:0000256" key="6">
    <source>
        <dbReference type="ARBA" id="ARBA00023136"/>
    </source>
</evidence>
<keyword evidence="4" id="KW-1134">Transmembrane beta strand</keyword>
<accession>A0A975W9D0</accession>
<keyword evidence="3" id="KW-0813">Transport</keyword>
<feature type="chain" id="PRO_5037354843" evidence="8">
    <location>
        <begin position="25"/>
        <end position="465"/>
    </location>
</feature>
<dbReference type="NCBIfam" id="TIGR01844">
    <property type="entry name" value="type_I_sec_TolC"/>
    <property type="match status" value="1"/>
</dbReference>
<dbReference type="GO" id="GO:0009279">
    <property type="term" value="C:cell outer membrane"/>
    <property type="evidence" value="ECO:0007669"/>
    <property type="project" value="UniProtKB-SubCell"/>
</dbReference>
<dbReference type="GO" id="GO:0015562">
    <property type="term" value="F:efflux transmembrane transporter activity"/>
    <property type="evidence" value="ECO:0007669"/>
    <property type="project" value="InterPro"/>
</dbReference>
<keyword evidence="5" id="KW-0812">Transmembrane</keyword>
<dbReference type="Proteomes" id="UP000182932">
    <property type="component" value="Unassembled WGS sequence"/>
</dbReference>
<evidence type="ECO:0000313" key="10">
    <source>
        <dbReference type="Proteomes" id="UP000182932"/>
    </source>
</evidence>
<evidence type="ECO:0000256" key="8">
    <source>
        <dbReference type="SAM" id="SignalP"/>
    </source>
</evidence>
<evidence type="ECO:0000313" key="9">
    <source>
        <dbReference type="EMBL" id="SEJ34086.1"/>
    </source>
</evidence>
<gene>
    <name evidence="9" type="ORF">SAMN04487940_10544</name>
</gene>
<dbReference type="InterPro" id="IPR010130">
    <property type="entry name" value="T1SS_OMP_TolC"/>
</dbReference>
<evidence type="ECO:0000256" key="4">
    <source>
        <dbReference type="ARBA" id="ARBA00022452"/>
    </source>
</evidence>
<comment type="similarity">
    <text evidence="2">Belongs to the outer membrane factor (OMF) (TC 1.B.17) family.</text>
</comment>
<dbReference type="GO" id="GO:0015288">
    <property type="term" value="F:porin activity"/>
    <property type="evidence" value="ECO:0007669"/>
    <property type="project" value="TreeGrafter"/>
</dbReference>
<dbReference type="Gene3D" id="1.20.1600.10">
    <property type="entry name" value="Outer membrane efflux proteins (OEP)"/>
    <property type="match status" value="1"/>
</dbReference>
<keyword evidence="10" id="KW-1185">Reference proteome</keyword>
<keyword evidence="8" id="KW-0732">Signal</keyword>
<evidence type="ECO:0000256" key="5">
    <source>
        <dbReference type="ARBA" id="ARBA00022692"/>
    </source>
</evidence>
<keyword evidence="7" id="KW-0998">Cell outer membrane</keyword>
<dbReference type="Pfam" id="PF02321">
    <property type="entry name" value="OEP"/>
    <property type="match status" value="2"/>
</dbReference>
<sequence>MIRNAMRRGALTIALALAPVATKAETLADALASAYTHSGLLQQNRALLRAADEDVAVAVAALRPIVSWSSSFSRDFGYSYSATTGAGTGFQDDSASFSIVAELLLYDFGASRLQVDAAKEAVLATREGLVVIEQQVLLRAVVAYVGVRSASETVSLRQNNLRLVQQELRAARDRFEVGEVTRTDVSLAEARLAASRANLAAAEGDLLRAIEEYRATVGSGPDNLVAVTRLPDVERNEDAAKAIAVRTHPSMRQAQYQVSTADINLRRAEAAVKPQVSLSGRVTKSGDFNSGDYSNTGSVSVDFGGPIYRGGQLSALERQAKARADAARSNLHVVQLGVAQDVGTALATLRVANASIEATERQIRAARVAFQGVREEATLGQRTTLDVLTAEQDLLDAEVAYTAAVADRTIAAYQVLSAMGLMTAKHLGLNVQLYDPAEYYRLIRNAPVKSLQGDKLDRVLRRIGD</sequence>
<dbReference type="PANTHER" id="PTHR30026">
    <property type="entry name" value="OUTER MEMBRANE PROTEIN TOLC"/>
    <property type="match status" value="1"/>
</dbReference>
<dbReference type="SUPFAM" id="SSF56954">
    <property type="entry name" value="Outer membrane efflux proteins (OEP)"/>
    <property type="match status" value="1"/>
</dbReference>